<keyword evidence="3" id="KW-1185">Reference proteome</keyword>
<proteinExistence type="predicted"/>
<dbReference type="AlphaFoldDB" id="A0AAW2C826"/>
<evidence type="ECO:0000256" key="1">
    <source>
        <dbReference type="SAM" id="MobiDB-lite"/>
    </source>
</evidence>
<gene>
    <name evidence="2" type="ORF">SO802_022812</name>
</gene>
<organism evidence="2 3">
    <name type="scientific">Lithocarpus litseifolius</name>
    <dbReference type="NCBI Taxonomy" id="425828"/>
    <lineage>
        <taxon>Eukaryota</taxon>
        <taxon>Viridiplantae</taxon>
        <taxon>Streptophyta</taxon>
        <taxon>Embryophyta</taxon>
        <taxon>Tracheophyta</taxon>
        <taxon>Spermatophyta</taxon>
        <taxon>Magnoliopsida</taxon>
        <taxon>eudicotyledons</taxon>
        <taxon>Gunneridae</taxon>
        <taxon>Pentapetalae</taxon>
        <taxon>rosids</taxon>
        <taxon>fabids</taxon>
        <taxon>Fagales</taxon>
        <taxon>Fagaceae</taxon>
        <taxon>Lithocarpus</taxon>
    </lineage>
</organism>
<protein>
    <submittedName>
        <fullName evidence="2">Uncharacterized protein</fullName>
    </submittedName>
</protein>
<dbReference type="Proteomes" id="UP001459277">
    <property type="component" value="Unassembled WGS sequence"/>
</dbReference>
<evidence type="ECO:0000313" key="2">
    <source>
        <dbReference type="EMBL" id="KAK9993109.1"/>
    </source>
</evidence>
<feature type="region of interest" description="Disordered" evidence="1">
    <location>
        <begin position="1"/>
        <end position="43"/>
    </location>
</feature>
<reference evidence="2 3" key="1">
    <citation type="submission" date="2024-01" db="EMBL/GenBank/DDBJ databases">
        <title>A telomere-to-telomere, gap-free genome of sweet tea (Lithocarpus litseifolius).</title>
        <authorList>
            <person name="Zhou J."/>
        </authorList>
    </citation>
    <scope>NUCLEOTIDE SEQUENCE [LARGE SCALE GENOMIC DNA]</scope>
    <source>
        <strain evidence="2">Zhou-2022a</strain>
        <tissue evidence="2">Leaf</tissue>
    </source>
</reference>
<comment type="caution">
    <text evidence="2">The sequence shown here is derived from an EMBL/GenBank/DDBJ whole genome shotgun (WGS) entry which is preliminary data.</text>
</comment>
<sequence>MHGIHLSVDPNSLDNIEELPTPVAGQGSKRARKQPSYFETLVGRKRNGGPIEYITDAIMEFTDMSRKRHSNKDRDSRKEIVECAPVGDRFSMDKAVTIPNTIENVDDYTMFKVLIKLHKPDSRATFIMLRPNRRKGWMDLVSNLM</sequence>
<name>A0AAW2C826_9ROSI</name>
<evidence type="ECO:0000313" key="3">
    <source>
        <dbReference type="Proteomes" id="UP001459277"/>
    </source>
</evidence>
<accession>A0AAW2C826</accession>
<dbReference type="EMBL" id="JAZDWU010000008">
    <property type="protein sequence ID" value="KAK9993109.1"/>
    <property type="molecule type" value="Genomic_DNA"/>
</dbReference>